<dbReference type="InterPro" id="IPR036628">
    <property type="entry name" value="Clp_N_dom_sf"/>
</dbReference>
<evidence type="ECO:0000313" key="10">
    <source>
        <dbReference type="Proteomes" id="UP000427769"/>
    </source>
</evidence>
<dbReference type="Gene3D" id="1.10.8.60">
    <property type="match status" value="2"/>
</dbReference>
<feature type="region of interest" description="Disordered" evidence="7">
    <location>
        <begin position="141"/>
        <end position="166"/>
    </location>
</feature>
<dbReference type="Pfam" id="PF17871">
    <property type="entry name" value="AAA_lid_9"/>
    <property type="match status" value="1"/>
</dbReference>
<dbReference type="InterPro" id="IPR003959">
    <property type="entry name" value="ATPase_AAA_core"/>
</dbReference>
<dbReference type="PRINTS" id="PR00300">
    <property type="entry name" value="CLPPROTEASEA"/>
</dbReference>
<dbReference type="InterPro" id="IPR019489">
    <property type="entry name" value="Clp_ATPase_C"/>
</dbReference>
<dbReference type="InterPro" id="IPR050130">
    <property type="entry name" value="ClpA_ClpB"/>
</dbReference>
<dbReference type="KEGG" id="dwd:DSCW_02170"/>
<keyword evidence="1 5" id="KW-0677">Repeat</keyword>
<dbReference type="Gene3D" id="1.10.1780.10">
    <property type="entry name" value="Clp, N-terminal domain"/>
    <property type="match status" value="1"/>
</dbReference>
<dbReference type="GO" id="GO:0005737">
    <property type="term" value="C:cytoplasm"/>
    <property type="evidence" value="ECO:0007669"/>
    <property type="project" value="TreeGrafter"/>
</dbReference>
<evidence type="ECO:0000256" key="3">
    <source>
        <dbReference type="ARBA" id="ARBA00022840"/>
    </source>
</evidence>
<keyword evidence="3 6" id="KW-0067">ATP-binding</keyword>
<dbReference type="FunFam" id="1.10.8.60:FF:000011">
    <property type="entry name" value="ATP-dependent Clp protease ATP-binding subunit"/>
    <property type="match status" value="1"/>
</dbReference>
<dbReference type="GO" id="GO:0005524">
    <property type="term" value="F:ATP binding"/>
    <property type="evidence" value="ECO:0007669"/>
    <property type="project" value="UniProtKB-KW"/>
</dbReference>
<dbReference type="Proteomes" id="UP000427769">
    <property type="component" value="Chromosome"/>
</dbReference>
<dbReference type="InterPro" id="IPR004176">
    <property type="entry name" value="Clp_R_N"/>
</dbReference>
<keyword evidence="9" id="KW-0645">Protease</keyword>
<dbReference type="PROSITE" id="PS00870">
    <property type="entry name" value="CLPAB_1"/>
    <property type="match status" value="1"/>
</dbReference>
<dbReference type="OrthoDB" id="9803641at2"/>
<dbReference type="CDD" id="cd19499">
    <property type="entry name" value="RecA-like_ClpB_Hsp104-like"/>
    <property type="match status" value="1"/>
</dbReference>
<evidence type="ECO:0000313" key="9">
    <source>
        <dbReference type="EMBL" id="BBO72800.1"/>
    </source>
</evidence>
<dbReference type="PROSITE" id="PS51903">
    <property type="entry name" value="CLP_R"/>
    <property type="match status" value="1"/>
</dbReference>
<dbReference type="GO" id="GO:0016887">
    <property type="term" value="F:ATP hydrolysis activity"/>
    <property type="evidence" value="ECO:0007669"/>
    <property type="project" value="InterPro"/>
</dbReference>
<dbReference type="Gene3D" id="3.40.50.300">
    <property type="entry name" value="P-loop containing nucleotide triphosphate hydrolases"/>
    <property type="match status" value="2"/>
</dbReference>
<name>A0A5K7YWU8_9BACT</name>
<organism evidence="9 10">
    <name type="scientific">Desulfosarcina widdelii</name>
    <dbReference type="NCBI Taxonomy" id="947919"/>
    <lineage>
        <taxon>Bacteria</taxon>
        <taxon>Pseudomonadati</taxon>
        <taxon>Thermodesulfobacteriota</taxon>
        <taxon>Desulfobacteria</taxon>
        <taxon>Desulfobacterales</taxon>
        <taxon>Desulfosarcinaceae</taxon>
        <taxon>Desulfosarcina</taxon>
    </lineage>
</organism>
<evidence type="ECO:0000256" key="2">
    <source>
        <dbReference type="ARBA" id="ARBA00022741"/>
    </source>
</evidence>
<dbReference type="InterPro" id="IPR013461">
    <property type="entry name" value="ClpA"/>
</dbReference>
<evidence type="ECO:0000256" key="1">
    <source>
        <dbReference type="ARBA" id="ARBA00022737"/>
    </source>
</evidence>
<accession>A0A5K7YWU8</accession>
<dbReference type="InterPro" id="IPR001270">
    <property type="entry name" value="ClpA/B"/>
</dbReference>
<keyword evidence="2 6" id="KW-0547">Nucleotide-binding</keyword>
<dbReference type="NCBIfam" id="TIGR02639">
    <property type="entry name" value="ClpA"/>
    <property type="match status" value="1"/>
</dbReference>
<keyword evidence="4 6" id="KW-0143">Chaperone</keyword>
<dbReference type="InterPro" id="IPR018368">
    <property type="entry name" value="ClpA/B_CS1"/>
</dbReference>
<dbReference type="SUPFAM" id="SSF81923">
    <property type="entry name" value="Double Clp-N motif"/>
    <property type="match status" value="1"/>
</dbReference>
<dbReference type="GO" id="GO:0034605">
    <property type="term" value="P:cellular response to heat"/>
    <property type="evidence" value="ECO:0007669"/>
    <property type="project" value="TreeGrafter"/>
</dbReference>
<keyword evidence="9" id="KW-0378">Hydrolase</keyword>
<dbReference type="PANTHER" id="PTHR11638:SF111">
    <property type="entry name" value="ATP-DEPENDENT CLP PROTEASE ATP-BINDING SUBUNIT CLPA"/>
    <property type="match status" value="1"/>
</dbReference>
<dbReference type="InterPro" id="IPR003593">
    <property type="entry name" value="AAA+_ATPase"/>
</dbReference>
<dbReference type="InterPro" id="IPR027417">
    <property type="entry name" value="P-loop_NTPase"/>
</dbReference>
<keyword evidence="10" id="KW-1185">Reference proteome</keyword>
<dbReference type="Pfam" id="PF02861">
    <property type="entry name" value="Clp_N"/>
    <property type="match status" value="1"/>
</dbReference>
<comment type="similarity">
    <text evidence="6">Belongs to the ClpA/ClpB family.</text>
</comment>
<dbReference type="InterPro" id="IPR028299">
    <property type="entry name" value="ClpA/B_CS2"/>
</dbReference>
<dbReference type="Pfam" id="PF00004">
    <property type="entry name" value="AAA"/>
    <property type="match status" value="1"/>
</dbReference>
<evidence type="ECO:0000256" key="6">
    <source>
        <dbReference type="RuleBase" id="RU004432"/>
    </source>
</evidence>
<feature type="domain" description="Clp R" evidence="8">
    <location>
        <begin position="1"/>
        <end position="143"/>
    </location>
</feature>
<dbReference type="SMART" id="SM01086">
    <property type="entry name" value="ClpB_D2-small"/>
    <property type="match status" value="1"/>
</dbReference>
<dbReference type="SMART" id="SM00382">
    <property type="entry name" value="AAA"/>
    <property type="match status" value="2"/>
</dbReference>
<dbReference type="RefSeq" id="WP_155301976.1">
    <property type="nucleotide sequence ID" value="NZ_AP021875.1"/>
</dbReference>
<evidence type="ECO:0000259" key="8">
    <source>
        <dbReference type="PROSITE" id="PS51903"/>
    </source>
</evidence>
<dbReference type="SUPFAM" id="SSF52540">
    <property type="entry name" value="P-loop containing nucleoside triphosphate hydrolases"/>
    <property type="match status" value="2"/>
</dbReference>
<evidence type="ECO:0000256" key="7">
    <source>
        <dbReference type="SAM" id="MobiDB-lite"/>
    </source>
</evidence>
<evidence type="ECO:0000256" key="5">
    <source>
        <dbReference type="PROSITE-ProRule" id="PRU01251"/>
    </source>
</evidence>
<dbReference type="AlphaFoldDB" id="A0A5K7YWU8"/>
<sequence>MISKELSATLGFAVREAKKRRHEYVSVEHVLFAILHDRSGLEIVEKCGGDPEKIKASLETFFNENMEMLPEESEYVLQQTIGFQRVIQRAVNHVRSAEKKEVAVSDILASIFMEKDSHAVFFLNEEGISRLDVLQIISHDRPSEIPDSQPEETDSPAEKKGAKKKSSPLEAYTVNLIDRAAKGKLDPLIGRELELERTMQVLCRRRKNNPIFVGDPGVGKTAMAEGLAQKIWEGDVPDLLKEVRIYSLDLGGMLAGSKFRGDFEQRLKGVVAELKKRKNAIMFIDEIHTIVGAGATSSGSMDASNILKPFLSTGELRCIGSTTYEEYKNHFEKDRALSRRFEKIDILEPPVKESIKILKGLRSRYEEHHEIEYTDAALKAACELSAKYINDRFLPDKAIDVIDEAGAAIRLSGAANRKKIHPSDIEKIVAKIARVPAVNVSTPDKAKLENLGGQLRKVVFGQDDAIDALVTAIKRSRAGLGQPEKPVGSFLFTGPTGVGKTEVARQVARLLDVEFMRYDMSEYMEKHAVARLIGAPPGYIGFDQGGLLTDGVRKHPYCILLLDEIEKAHEDLFNILLQVLDHATLTDNNGKKADFRNVIVMMTSNAGSREMSSATIGFGDPKGDSADKGKKAIEKIFSPEFRNRLDGIINFNALDKEIMKRIVDKFMQEFADQLAVKKVTLEYSEKVRKWLAKKGYDPQYGARPLARVIQTRIKDVLADEILFGRLEKGGEVGLDMDGDELVFEYRF</sequence>
<dbReference type="PANTHER" id="PTHR11638">
    <property type="entry name" value="ATP-DEPENDENT CLP PROTEASE"/>
    <property type="match status" value="1"/>
</dbReference>
<dbReference type="GO" id="GO:0006508">
    <property type="term" value="P:proteolysis"/>
    <property type="evidence" value="ECO:0007669"/>
    <property type="project" value="UniProtKB-KW"/>
</dbReference>
<dbReference type="Pfam" id="PF07724">
    <property type="entry name" value="AAA_2"/>
    <property type="match status" value="1"/>
</dbReference>
<dbReference type="GO" id="GO:0008233">
    <property type="term" value="F:peptidase activity"/>
    <property type="evidence" value="ECO:0007669"/>
    <property type="project" value="UniProtKB-KW"/>
</dbReference>
<dbReference type="CDD" id="cd00009">
    <property type="entry name" value="AAA"/>
    <property type="match status" value="1"/>
</dbReference>
<dbReference type="EMBL" id="AP021875">
    <property type="protein sequence ID" value="BBO72800.1"/>
    <property type="molecule type" value="Genomic_DNA"/>
</dbReference>
<gene>
    <name evidence="9" type="primary">clpA</name>
    <name evidence="9" type="ORF">DSCW_02170</name>
</gene>
<dbReference type="InterPro" id="IPR041546">
    <property type="entry name" value="ClpA/ClpB_AAA_lid"/>
</dbReference>
<protein>
    <submittedName>
        <fullName evidence="9">ATP-dependent Clp protease ATP-binding subunit ClpA</fullName>
    </submittedName>
</protein>
<dbReference type="Pfam" id="PF10431">
    <property type="entry name" value="ClpB_D2-small"/>
    <property type="match status" value="1"/>
</dbReference>
<proteinExistence type="inferred from homology"/>
<evidence type="ECO:0000256" key="4">
    <source>
        <dbReference type="ARBA" id="ARBA00023186"/>
    </source>
</evidence>
<dbReference type="FunFam" id="3.40.50.300:FF:000025">
    <property type="entry name" value="ATP-dependent Clp protease subunit"/>
    <property type="match status" value="1"/>
</dbReference>
<dbReference type="GO" id="GO:0043335">
    <property type="term" value="P:protein unfolding"/>
    <property type="evidence" value="ECO:0007669"/>
    <property type="project" value="InterPro"/>
</dbReference>
<reference evidence="9 10" key="1">
    <citation type="submission" date="2019-11" db="EMBL/GenBank/DDBJ databases">
        <title>Comparative genomics of hydrocarbon-degrading Desulfosarcina strains.</title>
        <authorList>
            <person name="Watanabe M."/>
            <person name="Kojima H."/>
            <person name="Fukui M."/>
        </authorList>
    </citation>
    <scope>NUCLEOTIDE SEQUENCE [LARGE SCALE GENOMIC DNA]</scope>
    <source>
        <strain evidence="9 10">PP31</strain>
    </source>
</reference>
<dbReference type="PROSITE" id="PS00871">
    <property type="entry name" value="CLPAB_2"/>
    <property type="match status" value="1"/>
</dbReference>